<organism evidence="2 3">
    <name type="scientific">Nocardia otitidiscaviarum</name>
    <dbReference type="NCBI Taxonomy" id="1823"/>
    <lineage>
        <taxon>Bacteria</taxon>
        <taxon>Bacillati</taxon>
        <taxon>Actinomycetota</taxon>
        <taxon>Actinomycetes</taxon>
        <taxon>Mycobacteriales</taxon>
        <taxon>Nocardiaceae</taxon>
        <taxon>Nocardia</taxon>
    </lineage>
</organism>
<dbReference type="AlphaFoldDB" id="A0A516NEQ7"/>
<keyword evidence="1" id="KW-0472">Membrane</keyword>
<dbReference type="EMBL" id="CP041695">
    <property type="protein sequence ID" value="QDP77386.1"/>
    <property type="molecule type" value="Genomic_DNA"/>
</dbReference>
<evidence type="ECO:0000313" key="3">
    <source>
        <dbReference type="Proteomes" id="UP000317039"/>
    </source>
</evidence>
<protein>
    <submittedName>
        <fullName evidence="2">Uncharacterized protein</fullName>
    </submittedName>
</protein>
<evidence type="ECO:0000256" key="1">
    <source>
        <dbReference type="SAM" id="Phobius"/>
    </source>
</evidence>
<dbReference type="GeneID" id="80330818"/>
<keyword evidence="1" id="KW-0812">Transmembrane</keyword>
<feature type="transmembrane region" description="Helical" evidence="1">
    <location>
        <begin position="12"/>
        <end position="33"/>
    </location>
</feature>
<sequence length="89" mass="9073">MHTLLSNLTDLGQVTLAAVIFGAGLPAVFAFGIRFQARVDDGADGGSRAVSQAVASLCFAIVLIAVVVGVLFIAKGFLASRLGIHLFGA</sequence>
<feature type="transmembrane region" description="Helical" evidence="1">
    <location>
        <begin position="53"/>
        <end position="74"/>
    </location>
</feature>
<reference evidence="2 3" key="1">
    <citation type="submission" date="2019-07" db="EMBL/GenBank/DDBJ databases">
        <title>Complete Genome Sequence and Methylome Analysis of Nocardia otitidis-caviarum NEB252.</title>
        <authorList>
            <person name="Fomenkov A."/>
            <person name="Anton B.P."/>
            <person name="Vincze T."/>
            <person name="Roberts R.J."/>
        </authorList>
    </citation>
    <scope>NUCLEOTIDE SEQUENCE [LARGE SCALE GENOMIC DNA]</scope>
    <source>
        <strain evidence="2 3">NEB252</strain>
    </source>
</reference>
<dbReference type="RefSeq" id="WP_143979158.1">
    <property type="nucleotide sequence ID" value="NZ_CP041695.1"/>
</dbReference>
<proteinExistence type="predicted"/>
<dbReference type="KEGG" id="nod:FOH10_00170"/>
<evidence type="ECO:0000313" key="2">
    <source>
        <dbReference type="EMBL" id="QDP77386.1"/>
    </source>
</evidence>
<gene>
    <name evidence="2" type="ORF">FOH10_00170</name>
</gene>
<keyword evidence="1" id="KW-1133">Transmembrane helix</keyword>
<name>A0A516NEQ7_9NOCA</name>
<dbReference type="Proteomes" id="UP000317039">
    <property type="component" value="Chromosome"/>
</dbReference>
<accession>A0A516NEQ7</accession>